<organism evidence="10">
    <name type="scientific">Aceria tosichella</name>
    <name type="common">wheat curl mite</name>
    <dbReference type="NCBI Taxonomy" id="561515"/>
    <lineage>
        <taxon>Eukaryota</taxon>
        <taxon>Metazoa</taxon>
        <taxon>Ecdysozoa</taxon>
        <taxon>Arthropoda</taxon>
        <taxon>Chelicerata</taxon>
        <taxon>Arachnida</taxon>
        <taxon>Acari</taxon>
        <taxon>Acariformes</taxon>
        <taxon>Trombidiformes</taxon>
        <taxon>Prostigmata</taxon>
        <taxon>Eupodina</taxon>
        <taxon>Eriophyoidea</taxon>
        <taxon>Eriophyidae</taxon>
        <taxon>Eriophyinae</taxon>
        <taxon>Aceriini</taxon>
        <taxon>Aceria</taxon>
    </lineage>
</organism>
<dbReference type="InterPro" id="IPR000159">
    <property type="entry name" value="RA_dom"/>
</dbReference>
<reference evidence="10" key="1">
    <citation type="submission" date="2018-10" db="EMBL/GenBank/DDBJ databases">
        <title>Transcriptome assembly of Aceria tosichella (Wheat curl mite) Type 2.</title>
        <authorList>
            <person name="Scully E.D."/>
            <person name="Geib S.M."/>
            <person name="Palmer N.A."/>
            <person name="Gupta A.K."/>
            <person name="Sarath G."/>
            <person name="Tatineni S."/>
        </authorList>
    </citation>
    <scope>NUCLEOTIDE SEQUENCE</scope>
    <source>
        <strain evidence="10">LincolnNE</strain>
    </source>
</reference>
<dbReference type="SUPFAM" id="SSF50156">
    <property type="entry name" value="PDZ domain-like"/>
    <property type="match status" value="1"/>
</dbReference>
<dbReference type="InterPro" id="IPR023578">
    <property type="entry name" value="Ras_GEF_dom_sf"/>
</dbReference>
<dbReference type="PROSITE" id="PS50200">
    <property type="entry name" value="RA"/>
    <property type="match status" value="1"/>
</dbReference>
<evidence type="ECO:0000256" key="4">
    <source>
        <dbReference type="SAM" id="MobiDB-lite"/>
    </source>
</evidence>
<feature type="domain" description="PDZ" evidence="7">
    <location>
        <begin position="605"/>
        <end position="690"/>
    </location>
</feature>
<keyword evidence="2 3" id="KW-0344">Guanine-nucleotide releasing factor</keyword>
<dbReference type="InterPro" id="IPR014710">
    <property type="entry name" value="RmlC-like_jellyroll"/>
</dbReference>
<accession>A0A6G1SQM4</accession>
<evidence type="ECO:0000256" key="1">
    <source>
        <dbReference type="ARBA" id="ARBA00010829"/>
    </source>
</evidence>
<dbReference type="PROSITE" id="PS50042">
    <property type="entry name" value="CNMP_BINDING_3"/>
    <property type="match status" value="1"/>
</dbReference>
<dbReference type="PROSITE" id="PS50009">
    <property type="entry name" value="RASGEF_CAT"/>
    <property type="match status" value="1"/>
</dbReference>
<dbReference type="GO" id="GO:0005085">
    <property type="term" value="F:guanyl-nucleotide exchange factor activity"/>
    <property type="evidence" value="ECO:0007669"/>
    <property type="project" value="UniProtKB-KW"/>
</dbReference>
<dbReference type="Pfam" id="PF00617">
    <property type="entry name" value="RasGEF"/>
    <property type="match status" value="1"/>
</dbReference>
<proteinExistence type="inferred from homology"/>
<dbReference type="InterPro" id="IPR018490">
    <property type="entry name" value="cNMP-bd_dom_sf"/>
</dbReference>
<dbReference type="InterPro" id="IPR029071">
    <property type="entry name" value="Ubiquitin-like_domsf"/>
</dbReference>
<evidence type="ECO:0000259" key="8">
    <source>
        <dbReference type="PROSITE" id="PS50200"/>
    </source>
</evidence>
<dbReference type="Gene3D" id="2.30.42.10">
    <property type="match status" value="1"/>
</dbReference>
<dbReference type="PROSITE" id="PS50212">
    <property type="entry name" value="RASGEF_NTER"/>
    <property type="match status" value="1"/>
</dbReference>
<evidence type="ECO:0000256" key="3">
    <source>
        <dbReference type="PROSITE-ProRule" id="PRU00168"/>
    </source>
</evidence>
<sequence length="1306" mass="149015">MTMDRVYNQQQRHGFQQPHTQIELLHHHPHQNHVSRLTQQSQQQTSSSPNPSPPTPPPPPPPPPPSNIHQRPPENLLISMQQTNRHIYPPNQIQHEHSIGQQHTTLYHNHLRQPGTVSVQPILHRPVHPPPPPPPQPPPRSPTEKEPSIAEQDSNRKVISHFMPPMMTAKQEPTDATDSTATIMRNSLPVVPVGVSEIPSDHTQRNSLQHGFYPNTHFQYYEPTNLKRHPNHHNKYFNPPEQPQPINSNNHAATSHNTRHNEHLVADTNSTEQTDQNHYPEEVIQAIVAARSALEKPIEERDEYDILSIDNLCSLLHGFLTFPKSVRRALAAQTVLIVIDEKGKELIVHNEELDSFCVLIYGECEQLNETKTLVLRVFNVGDAFGVCEPTTETIRFFGHMVTKCENCAFLCVKRDDFYTILTDPANYPTKGTIRHRDKSGNVVCVSQFDVDRKTTRPLWSYHMQSKPNQLILPNGHVIIKATEACLLTALVDGYDRVDPDFINDFLLLFRVFMTWDQKDREKQLPPGMNKLCSTLIEWLEQQDFRDQVFKIVLTWLSSFYHDFELNPEFSYMFFRLLESRLLKCAMRDQLNLLHITLSTKSKIRHVTITRSSREQPLNFSIAGGYEKNCGIFVTQVHGASSEDLGAPFIVPRLRSILNGNSRQLRPGDQILEANGTNFAAIKLVEAEKKLNISTHLSLTVKYNPAAFHEMTALPEGRKKSSSLSSMSSVSSISQYPTNTQKSTSTKKKSLLDNAINPTQSSVNVLRVFNSTNNDFRYLLVHEETTAREVVMVAVKEFNLSGSSLNWYLYEVSVVPESRTIKQRCLSEQTSRLAELASLCSRFYIKNNIENNTKLDMGDDSLVNEILKENPAHVTLTSLNTTLLAVELTLADFDKFRNIEPQHFVYDTFFDCSSISSQRTIPKSWMQEYHNFADISNKEMFWVICEVLNERNMGRRVKIVKQFVRVAEVCSQLRNYNSMFAIISGLGHSCVARLKRTFEKLKPKYKNQLETMRSLFDPSKNMSNYRLCLSQSQPPAIPLFPQIKKDLTFTKEGRSIFVRESNDLSDDEEETIRRKKPQGHFSSDPGPILVNFAEIRQFTDRVRKIIYFSSVPYSNDLLTNTKDTQAQLKKMHEEWQMRKRIRHYISRTLEADITYDERVLYQKSLEVETDQNQNSTKTHLNEQRSLPPQLQPLAPIPQQLQPLASTSSPTLSKSSSLSSCSSFSHQLPNSYHLTSGLGKFGTESTESLRKLQSLSENVDDWHQPQSNGSGNQGNGLIRVAGDERGSGGGGPTRNFKPSWIFPSKNVK</sequence>
<evidence type="ECO:0000259" key="6">
    <source>
        <dbReference type="PROSITE" id="PS50042"/>
    </source>
</evidence>
<dbReference type="PANTHER" id="PTHR23113">
    <property type="entry name" value="GUANINE NUCLEOTIDE EXCHANGE FACTOR"/>
    <property type="match status" value="1"/>
</dbReference>
<feature type="compositionally biased region" description="Pro residues" evidence="4">
    <location>
        <begin position="50"/>
        <end position="66"/>
    </location>
</feature>
<feature type="domain" description="Ras-associating" evidence="8">
    <location>
        <begin position="761"/>
        <end position="849"/>
    </location>
</feature>
<dbReference type="InterPro" id="IPR008937">
    <property type="entry name" value="Ras-like_GEF"/>
</dbReference>
<feature type="compositionally biased region" description="Low complexity" evidence="4">
    <location>
        <begin position="731"/>
        <end position="743"/>
    </location>
</feature>
<dbReference type="SUPFAM" id="SSF51206">
    <property type="entry name" value="cAMP-binding domain-like"/>
    <property type="match status" value="1"/>
</dbReference>
<dbReference type="InterPro" id="IPR001478">
    <property type="entry name" value="PDZ"/>
</dbReference>
<dbReference type="PROSITE" id="PS50106">
    <property type="entry name" value="PDZ"/>
    <property type="match status" value="1"/>
</dbReference>
<evidence type="ECO:0000313" key="10">
    <source>
        <dbReference type="EMBL" id="MDE52501.1"/>
    </source>
</evidence>
<feature type="region of interest" description="Disordered" evidence="4">
    <location>
        <begin position="31"/>
        <end position="72"/>
    </location>
</feature>
<feature type="region of interest" description="Disordered" evidence="4">
    <location>
        <begin position="1166"/>
        <end position="1192"/>
    </location>
</feature>
<dbReference type="InterPro" id="IPR036034">
    <property type="entry name" value="PDZ_sf"/>
</dbReference>
<dbReference type="Gene3D" id="1.20.870.10">
    <property type="entry name" value="Son of sevenless (SoS) protein Chain: S domain 1"/>
    <property type="match status" value="1"/>
</dbReference>
<dbReference type="InterPro" id="IPR001895">
    <property type="entry name" value="RASGEF_cat_dom"/>
</dbReference>
<dbReference type="SMART" id="SM00314">
    <property type="entry name" value="RA"/>
    <property type="match status" value="1"/>
</dbReference>
<dbReference type="SMART" id="SM00147">
    <property type="entry name" value="RasGEF"/>
    <property type="match status" value="1"/>
</dbReference>
<dbReference type="InterPro" id="IPR036964">
    <property type="entry name" value="RASGEF_cat_dom_sf"/>
</dbReference>
<dbReference type="InterPro" id="IPR000595">
    <property type="entry name" value="cNMP-bd_dom"/>
</dbReference>
<feature type="domain" description="Ras-GEF" evidence="5">
    <location>
        <begin position="879"/>
        <end position="1141"/>
    </location>
</feature>
<dbReference type="Pfam" id="PF00788">
    <property type="entry name" value="RA"/>
    <property type="match status" value="1"/>
</dbReference>
<dbReference type="GO" id="GO:0016324">
    <property type="term" value="C:apical plasma membrane"/>
    <property type="evidence" value="ECO:0007669"/>
    <property type="project" value="TreeGrafter"/>
</dbReference>
<dbReference type="SUPFAM" id="SSF48366">
    <property type="entry name" value="Ras GEF"/>
    <property type="match status" value="1"/>
</dbReference>
<feature type="domain" description="Cyclic nucleotide-binding" evidence="6">
    <location>
        <begin position="318"/>
        <end position="421"/>
    </location>
</feature>
<feature type="region of interest" description="Disordered" evidence="4">
    <location>
        <begin position="121"/>
        <end position="154"/>
    </location>
</feature>
<evidence type="ECO:0000259" key="9">
    <source>
        <dbReference type="PROSITE" id="PS50212"/>
    </source>
</evidence>
<evidence type="ECO:0000259" key="5">
    <source>
        <dbReference type="PROSITE" id="PS50009"/>
    </source>
</evidence>
<gene>
    <name evidence="10" type="primary">RAPGEF2</name>
    <name evidence="10" type="ORF">g.16681</name>
</gene>
<evidence type="ECO:0000256" key="2">
    <source>
        <dbReference type="ARBA" id="ARBA00022658"/>
    </source>
</evidence>
<name>A0A6G1SQM4_9ACAR</name>
<dbReference type="Gene3D" id="1.10.840.10">
    <property type="entry name" value="Ras guanine-nucleotide exchange factors catalytic domain"/>
    <property type="match status" value="1"/>
</dbReference>
<feature type="region of interest" description="Disordered" evidence="4">
    <location>
        <begin position="731"/>
        <end position="752"/>
    </location>
</feature>
<feature type="compositionally biased region" description="Low complexity" evidence="4">
    <location>
        <begin position="38"/>
        <end position="49"/>
    </location>
</feature>
<dbReference type="SUPFAM" id="SSF54236">
    <property type="entry name" value="Ubiquitin-like"/>
    <property type="match status" value="1"/>
</dbReference>
<feature type="domain" description="N-terminal Ras-GEF" evidence="9">
    <location>
        <begin position="474"/>
        <end position="601"/>
    </location>
</feature>
<feature type="compositionally biased region" description="Basic and acidic residues" evidence="4">
    <location>
        <begin position="142"/>
        <end position="154"/>
    </location>
</feature>
<dbReference type="GO" id="GO:0007265">
    <property type="term" value="P:Ras protein signal transduction"/>
    <property type="evidence" value="ECO:0007669"/>
    <property type="project" value="TreeGrafter"/>
</dbReference>
<feature type="region of interest" description="Disordered" evidence="4">
    <location>
        <begin position="1258"/>
        <end position="1306"/>
    </location>
</feature>
<dbReference type="EMBL" id="GGYP01007730">
    <property type="protein sequence ID" value="MDE52501.1"/>
    <property type="molecule type" value="Transcribed_RNA"/>
</dbReference>
<protein>
    <submittedName>
        <fullName evidence="10">Rap guanine nucleotide exchange factor 2</fullName>
    </submittedName>
</protein>
<feature type="compositionally biased region" description="Pro residues" evidence="4">
    <location>
        <begin position="128"/>
        <end position="141"/>
    </location>
</feature>
<dbReference type="InterPro" id="IPR000651">
    <property type="entry name" value="Ras-like_Gua-exchang_fac_N"/>
</dbReference>
<dbReference type="Gene3D" id="2.60.120.10">
    <property type="entry name" value="Jelly Rolls"/>
    <property type="match status" value="1"/>
</dbReference>
<comment type="similarity">
    <text evidence="1">Belongs to the RAPGEF2 family.</text>
</comment>
<evidence type="ECO:0000259" key="7">
    <source>
        <dbReference type="PROSITE" id="PS50106"/>
    </source>
</evidence>
<dbReference type="PANTHER" id="PTHR23113:SF249">
    <property type="entry name" value="RAP GUANINE NUCLEOTIDE EXCHANGE FACTOR 6"/>
    <property type="match status" value="1"/>
</dbReference>